<reference evidence="2" key="1">
    <citation type="submission" date="2007-04" db="EMBL/GenBank/DDBJ databases">
        <authorList>
            <consortium name="US DOE Joint Genome Institute"/>
            <person name="Copeland A."/>
            <person name="Lucas S."/>
            <person name="Lapidus A."/>
            <person name="Barry K."/>
            <person name="Detter J.C."/>
            <person name="Glavina del Rio T."/>
            <person name="Hammon N."/>
            <person name="Israni S."/>
            <person name="Dalin E."/>
            <person name="Tice H."/>
            <person name="Pitluck S."/>
            <person name="Chain P."/>
            <person name="Malfatti S."/>
            <person name="Shin M."/>
            <person name="Vergez L."/>
            <person name="Schmutz J."/>
            <person name="Larimer F."/>
            <person name="Land M."/>
            <person name="Hauser L."/>
            <person name="Kyrpides N."/>
            <person name="Mikhailova N."/>
            <person name="Miller C."/>
            <person name="Richardson P."/>
        </authorList>
    </citation>
    <scope>NUCLEOTIDE SEQUENCE</scope>
    <source>
        <strain evidence="2">PYR-GCK</strain>
    </source>
</reference>
<dbReference type="AlphaFoldDB" id="A4T8M2"/>
<feature type="compositionally biased region" description="Pro residues" evidence="1">
    <location>
        <begin position="74"/>
        <end position="91"/>
    </location>
</feature>
<dbReference type="EMBL" id="CP000656">
    <property type="protein sequence ID" value="ABP44772.1"/>
    <property type="molecule type" value="Genomic_DNA"/>
</dbReference>
<feature type="region of interest" description="Disordered" evidence="1">
    <location>
        <begin position="74"/>
        <end position="94"/>
    </location>
</feature>
<dbReference type="STRING" id="350054.Mflv_2294"/>
<gene>
    <name evidence="2" type="ordered locus">Mflv_2294</name>
</gene>
<protein>
    <submittedName>
        <fullName evidence="2">Uncharacterized protein</fullName>
    </submittedName>
</protein>
<proteinExistence type="predicted"/>
<sequence>MVPAQSYDGGTRVGDVAEGGPGMRRSTYRSTAVAAAALVPLAMLSVMMPAAADAAECGVGTVYDAPTNTCVVAPLPPAPPPPPPPPPPPWNGDPTPGFSIGICAPIPFVSLCTGI</sequence>
<organism evidence="2">
    <name type="scientific">Mycolicibacterium gilvum (strain PYR-GCK)</name>
    <name type="common">Mycobacterium gilvum (strain PYR-GCK)</name>
    <dbReference type="NCBI Taxonomy" id="350054"/>
    <lineage>
        <taxon>Bacteria</taxon>
        <taxon>Bacillati</taxon>
        <taxon>Actinomycetota</taxon>
        <taxon>Actinomycetes</taxon>
        <taxon>Mycobacteriales</taxon>
        <taxon>Mycobacteriaceae</taxon>
        <taxon>Mycolicibacterium</taxon>
    </lineage>
</organism>
<dbReference type="eggNOG" id="ENOG5031Q7X">
    <property type="taxonomic scope" value="Bacteria"/>
</dbReference>
<evidence type="ECO:0000256" key="1">
    <source>
        <dbReference type="SAM" id="MobiDB-lite"/>
    </source>
</evidence>
<name>A4T8M2_MYCGI</name>
<evidence type="ECO:0000313" key="2">
    <source>
        <dbReference type="EMBL" id="ABP44772.1"/>
    </source>
</evidence>
<accession>A4T8M2</accession>
<dbReference type="KEGG" id="mgi:Mflv_2294"/>
<dbReference type="HOGENOM" id="CLU_169625_0_0_11"/>
<reference evidence="2" key="2">
    <citation type="journal article" date="2013" name="PLoS ONE">
        <title>A Gene Expression Study of the Activities of Aromatic Ring-Cleavage Dioxygenases in Mycobacterium gilvum PYR-GCK to Changes in Salinity and pH during Pyrene Degradation.</title>
        <authorList>
            <person name="Badejo A.C."/>
            <person name="Badejo A.O."/>
            <person name="Shin K.H."/>
            <person name="Chai Y.G."/>
        </authorList>
    </citation>
    <scope>NUCLEOTIDE SEQUENCE [LARGE SCALE GENOMIC DNA]</scope>
    <source>
        <strain evidence="2">PYR-GCK</strain>
    </source>
</reference>
<feature type="region of interest" description="Disordered" evidence="1">
    <location>
        <begin position="1"/>
        <end position="23"/>
    </location>
</feature>